<evidence type="ECO:0000256" key="6">
    <source>
        <dbReference type="ARBA" id="ARBA00022603"/>
    </source>
</evidence>
<dbReference type="InterPro" id="IPR006027">
    <property type="entry name" value="NusB_RsmB_TIM44"/>
</dbReference>
<evidence type="ECO:0000256" key="10">
    <source>
        <dbReference type="ARBA" id="ARBA00030399"/>
    </source>
</evidence>
<dbReference type="Gene3D" id="3.30.70.1170">
    <property type="entry name" value="Sun protein, domain 3"/>
    <property type="match status" value="1"/>
</dbReference>
<sequence>MTGADLGLLINEVINKMQLERRDQALMTELVYGVFRQRALLDWWIDQFARVKRVKKKIRVILRLALYQVIFLDRIPDYAIVNSAVNLAKTVEGVGAGGFVNGLLRNVIRSKDTLPQPDAKHPIQAIAILTSHPVWMVKRWVSRWGMEKTRILCESNNLTPPMTLRVNRLKTTRDVLMTALIAEGARVEVASLSPDALSVKGLSVATLPAFKRGEFYIQDEGAQLTAHLLGAKPGECILDLCAAPGGKTSHLAELTAGKAQIIATDRSAARLLLLKENLERLQSPNVHIMPLSEALSENRQYDRILVDAPCSALGILRRIPEGKWSKKEKMIQAYAKIQFEILNEGVAYLKPGGYLLYVTCSTEREENEAVAEKFLMEHPEMERDDLSVLLPVAARKYVDESGYFTSTFNSDNIDRFFAVRWRKTT</sequence>
<dbReference type="PRINTS" id="PR02008">
    <property type="entry name" value="RCMTFAMILY"/>
</dbReference>
<dbReference type="SUPFAM" id="SSF48013">
    <property type="entry name" value="NusB-like"/>
    <property type="match status" value="1"/>
</dbReference>
<dbReference type="Pfam" id="PF01029">
    <property type="entry name" value="NusB"/>
    <property type="match status" value="1"/>
</dbReference>
<evidence type="ECO:0000256" key="7">
    <source>
        <dbReference type="ARBA" id="ARBA00022679"/>
    </source>
</evidence>
<keyword evidence="5" id="KW-0698">rRNA processing</keyword>
<evidence type="ECO:0000313" key="14">
    <source>
        <dbReference type="EMBL" id="VAX26259.1"/>
    </source>
</evidence>
<dbReference type="FunFam" id="3.30.70.1170:FF:000003">
    <property type="entry name" value="16S rRNA (Cytosine(967)-C(5))-methyltransferase RsmB"/>
    <property type="match status" value="1"/>
</dbReference>
<dbReference type="Pfam" id="PF22458">
    <property type="entry name" value="RsmF-B_ferredox"/>
    <property type="match status" value="1"/>
</dbReference>
<evidence type="ECO:0000256" key="5">
    <source>
        <dbReference type="ARBA" id="ARBA00022552"/>
    </source>
</evidence>
<evidence type="ECO:0000259" key="13">
    <source>
        <dbReference type="PROSITE" id="PS51686"/>
    </source>
</evidence>
<dbReference type="InterPro" id="IPR001678">
    <property type="entry name" value="MeTrfase_RsmB-F_NOP2_dom"/>
</dbReference>
<organism evidence="14">
    <name type="scientific">hydrothermal vent metagenome</name>
    <dbReference type="NCBI Taxonomy" id="652676"/>
    <lineage>
        <taxon>unclassified sequences</taxon>
        <taxon>metagenomes</taxon>
        <taxon>ecological metagenomes</taxon>
    </lineage>
</organism>
<comment type="function">
    <text evidence="1">Specifically methylates the cytosine at position 967 (m5C967) of 16S rRNA.</text>
</comment>
<keyword evidence="4" id="KW-0963">Cytoplasm</keyword>
<dbReference type="PROSITE" id="PS51686">
    <property type="entry name" value="SAM_MT_RSMB_NOP"/>
    <property type="match status" value="1"/>
</dbReference>
<dbReference type="CDD" id="cd02440">
    <property type="entry name" value="AdoMet_MTases"/>
    <property type="match status" value="1"/>
</dbReference>
<dbReference type="GO" id="GO:0003723">
    <property type="term" value="F:RNA binding"/>
    <property type="evidence" value="ECO:0007669"/>
    <property type="project" value="UniProtKB-KW"/>
</dbReference>
<keyword evidence="6 14" id="KW-0489">Methyltransferase</keyword>
<dbReference type="Gene3D" id="1.10.940.10">
    <property type="entry name" value="NusB-like"/>
    <property type="match status" value="1"/>
</dbReference>
<dbReference type="EMBL" id="UOGF01000007">
    <property type="protein sequence ID" value="VAX26259.1"/>
    <property type="molecule type" value="Genomic_DNA"/>
</dbReference>
<dbReference type="PANTHER" id="PTHR22807">
    <property type="entry name" value="NOP2 YEAST -RELATED NOL1/NOP2/FMU SUN DOMAIN-CONTAINING"/>
    <property type="match status" value="1"/>
</dbReference>
<gene>
    <name evidence="14" type="ORF">MNBD_NITROSPIRAE01-1232</name>
</gene>
<feature type="domain" description="SAM-dependent MTase RsmB/NOP-type" evidence="13">
    <location>
        <begin position="152"/>
        <end position="424"/>
    </location>
</feature>
<evidence type="ECO:0000256" key="3">
    <source>
        <dbReference type="ARBA" id="ARBA00012140"/>
    </source>
</evidence>
<dbReference type="InterPro" id="IPR054728">
    <property type="entry name" value="RsmB-like_ferredoxin"/>
</dbReference>
<accession>A0A3B1C7T4</accession>
<dbReference type="InterPro" id="IPR035926">
    <property type="entry name" value="NusB-like_sf"/>
</dbReference>
<evidence type="ECO:0000256" key="2">
    <source>
        <dbReference type="ARBA" id="ARBA00004496"/>
    </source>
</evidence>
<dbReference type="SUPFAM" id="SSF53335">
    <property type="entry name" value="S-adenosyl-L-methionine-dependent methyltransferases"/>
    <property type="match status" value="1"/>
</dbReference>
<comment type="subcellular location">
    <subcellularLocation>
        <location evidence="2">Cytoplasm</location>
    </subcellularLocation>
</comment>
<keyword evidence="8" id="KW-0949">S-adenosyl-L-methionine</keyword>
<dbReference type="Pfam" id="PF01189">
    <property type="entry name" value="Methyltr_RsmB-F"/>
    <property type="match status" value="1"/>
</dbReference>
<dbReference type="InterPro" id="IPR029063">
    <property type="entry name" value="SAM-dependent_MTases_sf"/>
</dbReference>
<dbReference type="GO" id="GO:0005737">
    <property type="term" value="C:cytoplasm"/>
    <property type="evidence" value="ECO:0007669"/>
    <property type="project" value="UniProtKB-SubCell"/>
</dbReference>
<dbReference type="GO" id="GO:0006355">
    <property type="term" value="P:regulation of DNA-templated transcription"/>
    <property type="evidence" value="ECO:0007669"/>
    <property type="project" value="InterPro"/>
</dbReference>
<reference evidence="14" key="1">
    <citation type="submission" date="2018-06" db="EMBL/GenBank/DDBJ databases">
        <authorList>
            <person name="Zhirakovskaya E."/>
        </authorList>
    </citation>
    <scope>NUCLEOTIDE SEQUENCE</scope>
</reference>
<proteinExistence type="predicted"/>
<evidence type="ECO:0000256" key="8">
    <source>
        <dbReference type="ARBA" id="ARBA00022691"/>
    </source>
</evidence>
<dbReference type="InterPro" id="IPR023267">
    <property type="entry name" value="RCMT"/>
</dbReference>
<dbReference type="NCBIfam" id="TIGR00563">
    <property type="entry name" value="rsmB"/>
    <property type="match status" value="1"/>
</dbReference>
<dbReference type="InterPro" id="IPR049560">
    <property type="entry name" value="MeTrfase_RsmB-F_NOP2_cat"/>
</dbReference>
<evidence type="ECO:0000256" key="1">
    <source>
        <dbReference type="ARBA" id="ARBA00002724"/>
    </source>
</evidence>
<keyword evidence="9" id="KW-0694">RNA-binding</keyword>
<dbReference type="GO" id="GO:0008649">
    <property type="term" value="F:rRNA methyltransferase activity"/>
    <property type="evidence" value="ECO:0007669"/>
    <property type="project" value="InterPro"/>
</dbReference>
<name>A0A3B1C7T4_9ZZZZ</name>
<protein>
    <recommendedName>
        <fullName evidence="3">16S rRNA (cytosine(967)-C(5))-methyltransferase</fullName>
        <ecNumber evidence="3">2.1.1.176</ecNumber>
    </recommendedName>
    <alternativeName>
        <fullName evidence="10">16S rRNA m5C967 methyltransferase</fullName>
    </alternativeName>
    <alternativeName>
        <fullName evidence="11">rRNA (cytosine-C(5)-)-methyltransferase RsmB</fullName>
    </alternativeName>
</protein>
<comment type="catalytic activity">
    <reaction evidence="12">
        <text>cytidine(967) in 16S rRNA + S-adenosyl-L-methionine = 5-methylcytidine(967) in 16S rRNA + S-adenosyl-L-homocysteine + H(+)</text>
        <dbReference type="Rhea" id="RHEA:42748"/>
        <dbReference type="Rhea" id="RHEA-COMP:10219"/>
        <dbReference type="Rhea" id="RHEA-COMP:10220"/>
        <dbReference type="ChEBI" id="CHEBI:15378"/>
        <dbReference type="ChEBI" id="CHEBI:57856"/>
        <dbReference type="ChEBI" id="CHEBI:59789"/>
        <dbReference type="ChEBI" id="CHEBI:74483"/>
        <dbReference type="ChEBI" id="CHEBI:82748"/>
        <dbReference type="EC" id="2.1.1.176"/>
    </reaction>
</comment>
<dbReference type="EC" id="2.1.1.176" evidence="3"/>
<dbReference type="AlphaFoldDB" id="A0A3B1C7T4"/>
<evidence type="ECO:0000256" key="4">
    <source>
        <dbReference type="ARBA" id="ARBA00022490"/>
    </source>
</evidence>
<evidence type="ECO:0000256" key="11">
    <source>
        <dbReference type="ARBA" id="ARBA00031088"/>
    </source>
</evidence>
<dbReference type="InterPro" id="IPR004573">
    <property type="entry name" value="rRNA_ssu_MeTfrase_B"/>
</dbReference>
<dbReference type="NCBIfam" id="NF011494">
    <property type="entry name" value="PRK14902.1"/>
    <property type="match status" value="1"/>
</dbReference>
<evidence type="ECO:0000256" key="12">
    <source>
        <dbReference type="ARBA" id="ARBA00047283"/>
    </source>
</evidence>
<dbReference type="Gene3D" id="3.40.50.150">
    <property type="entry name" value="Vaccinia Virus protein VP39"/>
    <property type="match status" value="1"/>
</dbReference>
<evidence type="ECO:0000256" key="9">
    <source>
        <dbReference type="ARBA" id="ARBA00022884"/>
    </source>
</evidence>
<keyword evidence="7 14" id="KW-0808">Transferase</keyword>
<dbReference type="PANTHER" id="PTHR22807:SF61">
    <property type="entry name" value="NOL1_NOP2_SUN FAMILY PROTEIN _ ANTITERMINATION NUSB DOMAIN-CONTAINING PROTEIN"/>
    <property type="match status" value="1"/>
</dbReference>